<sequence>MALAQQGLQQQGVRPQTRSGMRQRLILGCVVILTGIGAGLGGMLLAMLLHAIQHLAYGYGQDSLSSHESFLVGVSSASPERRVLVLALCGLVAGLGWWLLYRFGRPLVSVKKAVAPGAADMPGKTTLAHALLQIVTVALGSPLGREVAPREVGALVGTWLSHKAGLSPETRRLMIACGAGAGLAAVYNVPLGGAIFVLEVLVGSFSWPAAIMALATSAIGACVAWIGLGAEVQYVVPALPLSPGLLAWALLAGPLFGLAAHGFVRLTGQARTHAARGWQLPLLSLLNFTLIGCIAVYLPQILGNGKGPAQLGFDSELTIGLAALLLVVKVLITSSSLRAGAEGGLLTPGLAIGALLAIILGGLWSLAWPGVPLGAFAIVGAAAFLASSMSMPLTAIVLVVEFTRIDHDFLVPIILAVVGSVCVSRLCASLAEAKR</sequence>
<evidence type="ECO:0000256" key="8">
    <source>
        <dbReference type="ARBA" id="ARBA00023214"/>
    </source>
</evidence>
<feature type="transmembrane region" description="Helical" evidence="10">
    <location>
        <begin position="349"/>
        <end position="367"/>
    </location>
</feature>
<dbReference type="EMBL" id="JSYZ01000028">
    <property type="protein sequence ID" value="KPA87540.1"/>
    <property type="molecule type" value="Genomic_DNA"/>
</dbReference>
<keyword evidence="4 10" id="KW-1133">Transmembrane helix</keyword>
<feature type="transmembrane region" description="Helical" evidence="10">
    <location>
        <begin position="173"/>
        <end position="198"/>
    </location>
</feature>
<dbReference type="AlphaFoldDB" id="A0A0N0VI79"/>
<dbReference type="Pfam" id="PF00654">
    <property type="entry name" value="Voltage_CLC"/>
    <property type="match status" value="1"/>
</dbReference>
<dbReference type="PANTHER" id="PTHR43427">
    <property type="entry name" value="CHLORIDE CHANNEL PROTEIN CLC-E"/>
    <property type="match status" value="1"/>
</dbReference>
<keyword evidence="9" id="KW-0407">Ion channel</keyword>
<dbReference type="InterPro" id="IPR050368">
    <property type="entry name" value="ClC-type_chloride_channel"/>
</dbReference>
<name>A0A0N0VI79_9PSED</name>
<keyword evidence="3 10" id="KW-0812">Transmembrane</keyword>
<evidence type="ECO:0000256" key="9">
    <source>
        <dbReference type="ARBA" id="ARBA00023303"/>
    </source>
</evidence>
<accession>A0A0N0VI79</accession>
<evidence type="ECO:0000256" key="3">
    <source>
        <dbReference type="ARBA" id="ARBA00022692"/>
    </source>
</evidence>
<keyword evidence="6 10" id="KW-0472">Membrane</keyword>
<dbReference type="PANTHER" id="PTHR43427:SF6">
    <property type="entry name" value="CHLORIDE CHANNEL PROTEIN CLC-E"/>
    <property type="match status" value="1"/>
</dbReference>
<organism evidence="11 12">
    <name type="scientific">Pseudomonas asplenii</name>
    <dbReference type="NCBI Taxonomy" id="53407"/>
    <lineage>
        <taxon>Bacteria</taxon>
        <taxon>Pseudomonadati</taxon>
        <taxon>Pseudomonadota</taxon>
        <taxon>Gammaproteobacteria</taxon>
        <taxon>Pseudomonadales</taxon>
        <taxon>Pseudomonadaceae</taxon>
        <taxon>Pseudomonas</taxon>
    </lineage>
</organism>
<gene>
    <name evidence="11" type="ORF">PF66_05923</name>
</gene>
<evidence type="ECO:0000256" key="5">
    <source>
        <dbReference type="ARBA" id="ARBA00023065"/>
    </source>
</evidence>
<proteinExistence type="predicted"/>
<dbReference type="InterPro" id="IPR014743">
    <property type="entry name" value="Cl-channel_core"/>
</dbReference>
<evidence type="ECO:0000256" key="7">
    <source>
        <dbReference type="ARBA" id="ARBA00023173"/>
    </source>
</evidence>
<protein>
    <submittedName>
        <fullName evidence="11">Chloride channel protein EriC</fullName>
    </submittedName>
</protein>
<feature type="transmembrane region" description="Helical" evidence="10">
    <location>
        <begin position="83"/>
        <end position="101"/>
    </location>
</feature>
<comment type="caution">
    <text evidence="11">The sequence shown here is derived from an EMBL/GenBank/DDBJ whole genome shotgun (WGS) entry which is preliminary data.</text>
</comment>
<feature type="transmembrane region" description="Helical" evidence="10">
    <location>
        <begin position="25"/>
        <end position="49"/>
    </location>
</feature>
<evidence type="ECO:0000313" key="12">
    <source>
        <dbReference type="Proteomes" id="UP000037931"/>
    </source>
</evidence>
<feature type="transmembrane region" description="Helical" evidence="10">
    <location>
        <begin position="373"/>
        <end position="400"/>
    </location>
</feature>
<evidence type="ECO:0000256" key="4">
    <source>
        <dbReference type="ARBA" id="ARBA00022989"/>
    </source>
</evidence>
<dbReference type="InterPro" id="IPR001807">
    <property type="entry name" value="ClC"/>
</dbReference>
<dbReference type="RefSeq" id="WP_416768961.1">
    <property type="nucleotide sequence ID" value="NZ_JSYZ01000028.1"/>
</dbReference>
<keyword evidence="12" id="KW-1185">Reference proteome</keyword>
<dbReference type="STRING" id="50340.PF66_05923"/>
<feature type="transmembrane region" description="Helical" evidence="10">
    <location>
        <begin position="278"/>
        <end position="298"/>
    </location>
</feature>
<feature type="transmembrane region" description="Helical" evidence="10">
    <location>
        <begin position="409"/>
        <end position="431"/>
    </location>
</feature>
<keyword evidence="8" id="KW-0868">Chloride</keyword>
<evidence type="ECO:0000313" key="11">
    <source>
        <dbReference type="EMBL" id="KPA87540.1"/>
    </source>
</evidence>
<comment type="subcellular location">
    <subcellularLocation>
        <location evidence="1">Membrane</location>
        <topology evidence="1">Multi-pass membrane protein</topology>
    </subcellularLocation>
</comment>
<dbReference type="PATRIC" id="fig|50340.43.peg.3640"/>
<keyword evidence="7" id="KW-0869">Chloride channel</keyword>
<dbReference type="GO" id="GO:0034707">
    <property type="term" value="C:chloride channel complex"/>
    <property type="evidence" value="ECO:0007669"/>
    <property type="project" value="UniProtKB-KW"/>
</dbReference>
<feature type="transmembrane region" description="Helical" evidence="10">
    <location>
        <begin position="246"/>
        <end position="266"/>
    </location>
</feature>
<dbReference type="CDD" id="cd01033">
    <property type="entry name" value="ClC_like"/>
    <property type="match status" value="1"/>
</dbReference>
<keyword evidence="5" id="KW-0406">Ion transport</keyword>
<evidence type="ECO:0000256" key="2">
    <source>
        <dbReference type="ARBA" id="ARBA00022448"/>
    </source>
</evidence>
<dbReference type="Proteomes" id="UP000037931">
    <property type="component" value="Unassembled WGS sequence"/>
</dbReference>
<evidence type="ECO:0000256" key="10">
    <source>
        <dbReference type="SAM" id="Phobius"/>
    </source>
</evidence>
<dbReference type="Gene3D" id="1.10.3080.10">
    <property type="entry name" value="Clc chloride channel"/>
    <property type="match status" value="1"/>
</dbReference>
<dbReference type="SUPFAM" id="SSF81340">
    <property type="entry name" value="Clc chloride channel"/>
    <property type="match status" value="1"/>
</dbReference>
<evidence type="ECO:0000256" key="1">
    <source>
        <dbReference type="ARBA" id="ARBA00004141"/>
    </source>
</evidence>
<reference evidence="11 12" key="1">
    <citation type="journal article" date="2015" name="PLoS ONE">
        <title>Rice-Infecting Pseudomonas Genomes Are Highly Accessorized and Harbor Multiple Putative Virulence Mechanisms to Cause Sheath Brown Rot.</title>
        <authorList>
            <person name="Quibod I.L."/>
            <person name="Grande G."/>
            <person name="Oreiro E.G."/>
            <person name="Borja F.N."/>
            <person name="Dossa G.S."/>
            <person name="Mauleon R."/>
            <person name="Cruz C.V."/>
            <person name="Oliva R."/>
        </authorList>
    </citation>
    <scope>NUCLEOTIDE SEQUENCE [LARGE SCALE GENOMIC DNA]</scope>
    <source>
        <strain evidence="11 12">IRRI 6609</strain>
    </source>
</reference>
<dbReference type="GO" id="GO:0005254">
    <property type="term" value="F:chloride channel activity"/>
    <property type="evidence" value="ECO:0007669"/>
    <property type="project" value="UniProtKB-KW"/>
</dbReference>
<dbReference type="PRINTS" id="PR00762">
    <property type="entry name" value="CLCHANNEL"/>
</dbReference>
<feature type="transmembrane region" description="Helical" evidence="10">
    <location>
        <begin position="318"/>
        <end position="337"/>
    </location>
</feature>
<evidence type="ECO:0000256" key="6">
    <source>
        <dbReference type="ARBA" id="ARBA00023136"/>
    </source>
</evidence>
<keyword evidence="2" id="KW-0813">Transport</keyword>